<evidence type="ECO:0000313" key="1">
    <source>
        <dbReference type="EMBL" id="EOS07192.1"/>
    </source>
</evidence>
<dbReference type="HOGENOM" id="CLU_143992_0_0_10"/>
<evidence type="ECO:0000313" key="2">
    <source>
        <dbReference type="Proteomes" id="UP000014212"/>
    </source>
</evidence>
<dbReference type="EMBL" id="ASSO01000009">
    <property type="protein sequence ID" value="EOS07192.1"/>
    <property type="molecule type" value="Genomic_DNA"/>
</dbReference>
<comment type="caution">
    <text evidence="1">The sequence shown here is derived from an EMBL/GenBank/DDBJ whole genome shotgun (WGS) entry which is preliminary data.</text>
</comment>
<name>R9HT55_BACUN</name>
<dbReference type="Proteomes" id="UP000014212">
    <property type="component" value="Unassembled WGS sequence"/>
</dbReference>
<accession>R9HT55</accession>
<dbReference type="RefSeq" id="WP_016273822.1">
    <property type="nucleotide sequence ID" value="NZ_KE159487.1"/>
</dbReference>
<dbReference type="AlphaFoldDB" id="R9HT55"/>
<organism evidence="1 2">
    <name type="scientific">Bacteroides uniformis dnLKV2</name>
    <dbReference type="NCBI Taxonomy" id="1235787"/>
    <lineage>
        <taxon>Bacteria</taxon>
        <taxon>Pseudomonadati</taxon>
        <taxon>Bacteroidota</taxon>
        <taxon>Bacteroidia</taxon>
        <taxon>Bacteroidales</taxon>
        <taxon>Bacteroidaceae</taxon>
        <taxon>Bacteroides</taxon>
    </lineage>
</organism>
<evidence type="ECO:0008006" key="3">
    <source>
        <dbReference type="Google" id="ProtNLM"/>
    </source>
</evidence>
<sequence length="153" mass="17510">MTDIMNGLLYINGRDVWSDFGAWLTEEKEGDTKNYSALQKPPATKSHVAVSFREQDGEKLTEKLVQKWEPRDIALKFAVAAADKASFIARRDAFVSFLKEGTDGWLDMRVPELGRTYRVYYKDCSDYEHLEDIGGGMVAARFTVKFREPNPEF</sequence>
<dbReference type="PATRIC" id="fig|1235787.3.peg.3012"/>
<reference evidence="1 2" key="1">
    <citation type="submission" date="2013-04" db="EMBL/GenBank/DDBJ databases">
        <title>The Genome Sequence of Bacteroides uniformis dnLKV2.</title>
        <authorList>
            <consortium name="The Broad Institute Genomics Platform"/>
            <consortium name="The Broad Institute Genome Sequencing Center for Infectious Disease"/>
            <person name="Earl A."/>
            <person name="Xavier R."/>
            <person name="Kuhn K."/>
            <person name="Stappenbeck T."/>
            <person name="Walker B."/>
            <person name="Young S."/>
            <person name="Zeng Q."/>
            <person name="Gargeya S."/>
            <person name="Fitzgerald M."/>
            <person name="Haas B."/>
            <person name="Abouelleil A."/>
            <person name="Allen A.W."/>
            <person name="Alvarado L."/>
            <person name="Arachchi H.M."/>
            <person name="Berlin A.M."/>
            <person name="Chapman S.B."/>
            <person name="Gainer-Dewar J."/>
            <person name="Goldberg J."/>
            <person name="Griggs A."/>
            <person name="Gujja S."/>
            <person name="Hansen M."/>
            <person name="Howarth C."/>
            <person name="Imamovic A."/>
            <person name="Ireland A."/>
            <person name="Larimer J."/>
            <person name="McCowan C."/>
            <person name="Murphy C."/>
            <person name="Pearson M."/>
            <person name="Poon T.W."/>
            <person name="Priest M."/>
            <person name="Roberts A."/>
            <person name="Saif S."/>
            <person name="Shea T."/>
            <person name="Sisk P."/>
            <person name="Sykes S."/>
            <person name="Wortman J."/>
            <person name="Nusbaum C."/>
            <person name="Birren B."/>
        </authorList>
    </citation>
    <scope>NUCLEOTIDE SEQUENCE [LARGE SCALE GENOMIC DNA]</scope>
    <source>
        <strain evidence="2">dnLKV2</strain>
    </source>
</reference>
<proteinExistence type="predicted"/>
<gene>
    <name evidence="1" type="ORF">C801_02969</name>
</gene>
<protein>
    <recommendedName>
        <fullName evidence="3">Phage tail protein</fullName>
    </recommendedName>
</protein>